<evidence type="ECO:0000256" key="4">
    <source>
        <dbReference type="SAM" id="MobiDB-lite"/>
    </source>
</evidence>
<dbReference type="EMBL" id="CABPRJ010000487">
    <property type="protein sequence ID" value="VVC29058.1"/>
    <property type="molecule type" value="Genomic_DNA"/>
</dbReference>
<evidence type="ECO:0000256" key="2">
    <source>
        <dbReference type="PROSITE-ProRule" id="PRU00497"/>
    </source>
</evidence>
<organism evidence="5 6">
    <name type="scientific">Cinara cedri</name>
    <dbReference type="NCBI Taxonomy" id="506608"/>
    <lineage>
        <taxon>Eukaryota</taxon>
        <taxon>Metazoa</taxon>
        <taxon>Ecdysozoa</taxon>
        <taxon>Arthropoda</taxon>
        <taxon>Hexapoda</taxon>
        <taxon>Insecta</taxon>
        <taxon>Pterygota</taxon>
        <taxon>Neoptera</taxon>
        <taxon>Paraneoptera</taxon>
        <taxon>Hemiptera</taxon>
        <taxon>Sternorrhyncha</taxon>
        <taxon>Aphidomorpha</taxon>
        <taxon>Aphidoidea</taxon>
        <taxon>Aphididae</taxon>
        <taxon>Lachninae</taxon>
        <taxon>Cinara</taxon>
    </lineage>
</organism>
<dbReference type="OrthoDB" id="8021718at2759"/>
<dbReference type="InterPro" id="IPR031311">
    <property type="entry name" value="CHIT_BIND_RR_consensus"/>
</dbReference>
<dbReference type="Proteomes" id="UP000325440">
    <property type="component" value="Unassembled WGS sequence"/>
</dbReference>
<keyword evidence="3" id="KW-0175">Coiled coil</keyword>
<feature type="compositionally biased region" description="Low complexity" evidence="4">
    <location>
        <begin position="320"/>
        <end position="333"/>
    </location>
</feature>
<sequence>MASRVRCVQVRRAADVPTLLLLAVIVGDGLIARLAADDARVHEKRQLENEWASTSKKDHKGPNTYEFRYDVENAPTNNVQYRMEERHANGSVVGSYGQVQPDGKIRVVSYVADKDGVKAYVKDNGGQDKYVAEGSSLDPVQRVTSQIIQTGVQSQQHRSPLHDKYHRPSPVSATSAGNNRVDTAHAYHQQRTNVDPASFRPVDEPGYKETEQPFVGDQLKDKLHSSLVEYQVTPPHQQQQQFVQAAAPLPPVVPYNLQQRPMSPLQVQAPVPQQQAHPSHYLLNVPPLPALADNSPLPLLPGQQPLPITPDRGPIMIQLQQPQQQQTNQQQPYPQYPPPPAHVYHPQGQQAVQQQFTHPTSAQQYQQQPVRVTPPVQLLQPQQHHQQIRLAAQQQQAKLAPQNQQQVQYQPQQARVVTHQTLPPQQQQQQQFQQQQQQQQQLQQIQQQQQKQQQQLQQQKHQQQQLQLQKAPYQQSVMQQPYTQQVNIPAQPSQMQLKGIVQQQHAVAPMQYFHQPNPATTMEQYRQQLQLQAAETQIYPVFMLPPSNFNVYGFKAKQCLLLFAYTLLQLNQLPRFLNCLNVQESKLFEHHNRFNLYNVIVGSIVLLAVSLTVQSYPQGYGHDEDEHVDYYAHPKYSYKYGVQDPHTGDYKTAHEYRDGDVVKGSYSVHDPDGTLRTVEYTADKENGFNAVVHKTGHSNHPDHYEHY</sequence>
<evidence type="ECO:0000256" key="1">
    <source>
        <dbReference type="ARBA" id="ARBA00022460"/>
    </source>
</evidence>
<feature type="compositionally biased region" description="Low complexity" evidence="4">
    <location>
        <begin position="296"/>
        <end position="306"/>
    </location>
</feature>
<dbReference type="GO" id="GO:0005615">
    <property type="term" value="C:extracellular space"/>
    <property type="evidence" value="ECO:0007669"/>
    <property type="project" value="TreeGrafter"/>
</dbReference>
<feature type="compositionally biased region" description="Polar residues" evidence="4">
    <location>
        <begin position="347"/>
        <end position="362"/>
    </location>
</feature>
<keyword evidence="1 2" id="KW-0193">Cuticle</keyword>
<dbReference type="Pfam" id="PF00379">
    <property type="entry name" value="Chitin_bind_4"/>
    <property type="match status" value="2"/>
</dbReference>
<dbReference type="PANTHER" id="PTHR12236">
    <property type="entry name" value="STRUCTURAL CONTITUENT OF CUTICLE"/>
    <property type="match status" value="1"/>
</dbReference>
<feature type="coiled-coil region" evidence="3">
    <location>
        <begin position="425"/>
        <end position="469"/>
    </location>
</feature>
<dbReference type="PROSITE" id="PS51155">
    <property type="entry name" value="CHIT_BIND_RR_2"/>
    <property type="match status" value="2"/>
</dbReference>
<reference evidence="5 6" key="1">
    <citation type="submission" date="2019-08" db="EMBL/GenBank/DDBJ databases">
        <authorList>
            <person name="Alioto T."/>
            <person name="Alioto T."/>
            <person name="Gomez Garrido J."/>
        </authorList>
    </citation>
    <scope>NUCLEOTIDE SEQUENCE [LARGE SCALE GENOMIC DNA]</scope>
</reference>
<gene>
    <name evidence="5" type="ORF">CINCED_3A023364</name>
</gene>
<feature type="region of interest" description="Disordered" evidence="4">
    <location>
        <begin position="320"/>
        <end position="369"/>
    </location>
</feature>
<proteinExistence type="predicted"/>
<dbReference type="AlphaFoldDB" id="A0A5E4MCD0"/>
<protein>
    <submittedName>
        <fullName evidence="5">WD40/YVTN repeat-like-containing domain,Insect cuticle protein,Chitin-binding type R&amp;R consensus</fullName>
    </submittedName>
</protein>
<feature type="region of interest" description="Disordered" evidence="4">
    <location>
        <begin position="294"/>
        <end position="313"/>
    </location>
</feature>
<dbReference type="GO" id="GO:0031012">
    <property type="term" value="C:extracellular matrix"/>
    <property type="evidence" value="ECO:0007669"/>
    <property type="project" value="TreeGrafter"/>
</dbReference>
<name>A0A5E4MCD0_9HEMI</name>
<keyword evidence="6" id="KW-1185">Reference proteome</keyword>
<evidence type="ECO:0000313" key="5">
    <source>
        <dbReference type="EMBL" id="VVC29058.1"/>
    </source>
</evidence>
<feature type="region of interest" description="Disordered" evidence="4">
    <location>
        <begin position="152"/>
        <end position="178"/>
    </location>
</feature>
<accession>A0A5E4MCD0</accession>
<dbReference type="PANTHER" id="PTHR12236:SF95">
    <property type="entry name" value="CUTICULAR PROTEIN 76BD, ISOFORM C-RELATED"/>
    <property type="match status" value="1"/>
</dbReference>
<evidence type="ECO:0000313" key="6">
    <source>
        <dbReference type="Proteomes" id="UP000325440"/>
    </source>
</evidence>
<evidence type="ECO:0000256" key="3">
    <source>
        <dbReference type="SAM" id="Coils"/>
    </source>
</evidence>
<dbReference type="InterPro" id="IPR051217">
    <property type="entry name" value="Insect_Cuticle_Struc_Prot"/>
</dbReference>
<dbReference type="PRINTS" id="PR00947">
    <property type="entry name" value="CUTICLE"/>
</dbReference>
<dbReference type="GO" id="GO:0042302">
    <property type="term" value="F:structural constituent of cuticle"/>
    <property type="evidence" value="ECO:0007669"/>
    <property type="project" value="UniProtKB-UniRule"/>
</dbReference>
<dbReference type="PROSITE" id="PS00233">
    <property type="entry name" value="CHIT_BIND_RR_1"/>
    <property type="match status" value="1"/>
</dbReference>
<dbReference type="InterPro" id="IPR000618">
    <property type="entry name" value="Insect_cuticle"/>
</dbReference>